<evidence type="ECO:0000256" key="3">
    <source>
        <dbReference type="ARBA" id="ARBA00023125"/>
    </source>
</evidence>
<dbReference type="PANTHER" id="PTHR30204">
    <property type="entry name" value="REDOX-CYCLING DRUG-SENSING TRANSCRIPTIONAL ACTIVATOR SOXR"/>
    <property type="match status" value="1"/>
</dbReference>
<keyword evidence="3" id="KW-0238">DNA-binding</keyword>
<proteinExistence type="predicted"/>
<dbReference type="PROSITE" id="PS50937">
    <property type="entry name" value="HTH_MERR_2"/>
    <property type="match status" value="1"/>
</dbReference>
<evidence type="ECO:0000256" key="4">
    <source>
        <dbReference type="ARBA" id="ARBA00023163"/>
    </source>
</evidence>
<evidence type="ECO:0000313" key="8">
    <source>
        <dbReference type="Proteomes" id="UP001500630"/>
    </source>
</evidence>
<keyword evidence="4" id="KW-0804">Transcription</keyword>
<evidence type="ECO:0000256" key="1">
    <source>
        <dbReference type="ARBA" id="ARBA00022491"/>
    </source>
</evidence>
<protein>
    <recommendedName>
        <fullName evidence="6">HTH merR-type domain-containing protein</fullName>
    </recommendedName>
</protein>
<dbReference type="Proteomes" id="UP001500630">
    <property type="component" value="Unassembled WGS sequence"/>
</dbReference>
<accession>A0ABP6ZUI0</accession>
<keyword evidence="8" id="KW-1185">Reference proteome</keyword>
<evidence type="ECO:0000256" key="2">
    <source>
        <dbReference type="ARBA" id="ARBA00023015"/>
    </source>
</evidence>
<keyword evidence="1" id="KW-0678">Repressor</keyword>
<evidence type="ECO:0000256" key="5">
    <source>
        <dbReference type="SAM" id="MobiDB-lite"/>
    </source>
</evidence>
<dbReference type="InterPro" id="IPR009061">
    <property type="entry name" value="DNA-bd_dom_put_sf"/>
</dbReference>
<feature type="domain" description="HTH merR-type" evidence="6">
    <location>
        <begin position="2"/>
        <end position="71"/>
    </location>
</feature>
<comment type="caution">
    <text evidence="7">The sequence shown here is derived from an EMBL/GenBank/DDBJ whole genome shotgun (WGS) entry which is preliminary data.</text>
</comment>
<dbReference type="InterPro" id="IPR000551">
    <property type="entry name" value="MerR-type_HTH_dom"/>
</dbReference>
<evidence type="ECO:0000313" key="7">
    <source>
        <dbReference type="EMBL" id="GAA3619845.1"/>
    </source>
</evidence>
<dbReference type="SMART" id="SM00422">
    <property type="entry name" value="HTH_MERR"/>
    <property type="match status" value="1"/>
</dbReference>
<organism evidence="7 8">
    <name type="scientific">Nonomuraea rosea</name>
    <dbReference type="NCBI Taxonomy" id="638574"/>
    <lineage>
        <taxon>Bacteria</taxon>
        <taxon>Bacillati</taxon>
        <taxon>Actinomycetota</taxon>
        <taxon>Actinomycetes</taxon>
        <taxon>Streptosporangiales</taxon>
        <taxon>Streptosporangiaceae</taxon>
        <taxon>Nonomuraea</taxon>
    </lineage>
</organism>
<dbReference type="PANTHER" id="PTHR30204:SF69">
    <property type="entry name" value="MERR-FAMILY TRANSCRIPTIONAL REGULATOR"/>
    <property type="match status" value="1"/>
</dbReference>
<dbReference type="Gene3D" id="1.10.1660.10">
    <property type="match status" value="1"/>
</dbReference>
<dbReference type="SUPFAM" id="SSF46955">
    <property type="entry name" value="Putative DNA-binding domain"/>
    <property type="match status" value="1"/>
</dbReference>
<gene>
    <name evidence="7" type="ORF">GCM10022419_126830</name>
</gene>
<dbReference type="Pfam" id="PF13411">
    <property type="entry name" value="MerR_1"/>
    <property type="match status" value="1"/>
</dbReference>
<dbReference type="EMBL" id="BAABDQ010000061">
    <property type="protein sequence ID" value="GAA3619845.1"/>
    <property type="molecule type" value="Genomic_DNA"/>
</dbReference>
<reference evidence="8" key="1">
    <citation type="journal article" date="2019" name="Int. J. Syst. Evol. Microbiol.">
        <title>The Global Catalogue of Microorganisms (GCM) 10K type strain sequencing project: providing services to taxonomists for standard genome sequencing and annotation.</title>
        <authorList>
            <consortium name="The Broad Institute Genomics Platform"/>
            <consortium name="The Broad Institute Genome Sequencing Center for Infectious Disease"/>
            <person name="Wu L."/>
            <person name="Ma J."/>
        </authorList>
    </citation>
    <scope>NUCLEOTIDE SEQUENCE [LARGE SCALE GENOMIC DNA]</scope>
    <source>
        <strain evidence="8">JCM 17326</strain>
    </source>
</reference>
<sequence length="166" mass="18784">MTFSIGEVAKRFGVEVSTLRWWEKCGLLVPSGRESGRRRYDAADIRRVALIQLLQETALMSLDEIRMVLSGGRHSGGWRQAVQARLTACEEQQVRLRSAQAYLSHALNCRRDDPVDGCPHLAGEIDGYVAALGDRDGDRTLRAQHRSRRRSEVLAETTADRRREPR</sequence>
<evidence type="ECO:0000259" key="6">
    <source>
        <dbReference type="PROSITE" id="PS50937"/>
    </source>
</evidence>
<keyword evidence="2" id="KW-0805">Transcription regulation</keyword>
<name>A0ABP6ZUI0_9ACTN</name>
<dbReference type="InterPro" id="IPR047057">
    <property type="entry name" value="MerR_fam"/>
</dbReference>
<feature type="region of interest" description="Disordered" evidence="5">
    <location>
        <begin position="140"/>
        <end position="166"/>
    </location>
</feature>
<dbReference type="PRINTS" id="PR00040">
    <property type="entry name" value="HTHMERR"/>
</dbReference>
<feature type="compositionally biased region" description="Basic and acidic residues" evidence="5">
    <location>
        <begin position="150"/>
        <end position="166"/>
    </location>
</feature>